<dbReference type="Pfam" id="PF08220">
    <property type="entry name" value="HTH_DeoR"/>
    <property type="match status" value="1"/>
</dbReference>
<dbReference type="SMART" id="SM01134">
    <property type="entry name" value="DeoRC"/>
    <property type="match status" value="1"/>
</dbReference>
<keyword evidence="3" id="KW-0804">Transcription</keyword>
<sequence>MKINTSIISKRREYILKYLKEYPDISTAELAEKLNVSSLTLRRDFQALENDGLVVRYYGGAKLIEDSPLVNDINSENNNSLNNENKHKIAKYAADLIEDGDTIFINSSTTALLILEYLEDKRVTVITNNGKALFSNIGPNVDLILTGGQVYERKQSLVGEFATTIFSSVIADKCFIGVNGVSVDFGISTSVFQETLVNKAMINHCKGPVFVLASSSKIGLKNKFLSGSIDDISHLITDSGINETSINELEKCGIEIIKV</sequence>
<evidence type="ECO:0000313" key="5">
    <source>
        <dbReference type="EMBL" id="PPV16582.1"/>
    </source>
</evidence>
<dbReference type="GO" id="GO:0003700">
    <property type="term" value="F:DNA-binding transcription factor activity"/>
    <property type="evidence" value="ECO:0007669"/>
    <property type="project" value="InterPro"/>
</dbReference>
<dbReference type="PROSITE" id="PS51000">
    <property type="entry name" value="HTH_DEOR_2"/>
    <property type="match status" value="1"/>
</dbReference>
<dbReference type="PROSITE" id="PS00894">
    <property type="entry name" value="HTH_DEOR_1"/>
    <property type="match status" value="1"/>
</dbReference>
<dbReference type="InterPro" id="IPR014036">
    <property type="entry name" value="DeoR-like_C"/>
</dbReference>
<feature type="domain" description="HTH deoR-type" evidence="4">
    <location>
        <begin position="8"/>
        <end position="63"/>
    </location>
</feature>
<proteinExistence type="predicted"/>
<dbReference type="InterPro" id="IPR036390">
    <property type="entry name" value="WH_DNA-bd_sf"/>
</dbReference>
<dbReference type="PANTHER" id="PTHR30363:SF44">
    <property type="entry name" value="AGA OPERON TRANSCRIPTIONAL REPRESSOR-RELATED"/>
    <property type="match status" value="1"/>
</dbReference>
<dbReference type="SUPFAM" id="SSF46785">
    <property type="entry name" value="Winged helix' DNA-binding domain"/>
    <property type="match status" value="1"/>
</dbReference>
<dbReference type="InterPro" id="IPR050313">
    <property type="entry name" value="Carb_Metab_HTH_regulators"/>
</dbReference>
<dbReference type="InterPro" id="IPR036388">
    <property type="entry name" value="WH-like_DNA-bd_sf"/>
</dbReference>
<evidence type="ECO:0000259" key="4">
    <source>
        <dbReference type="PROSITE" id="PS51000"/>
    </source>
</evidence>
<gene>
    <name evidence="5" type="ORF">AWN73_09950</name>
</gene>
<evidence type="ECO:0000256" key="2">
    <source>
        <dbReference type="ARBA" id="ARBA00023125"/>
    </source>
</evidence>
<dbReference type="GO" id="GO:0003677">
    <property type="term" value="F:DNA binding"/>
    <property type="evidence" value="ECO:0007669"/>
    <property type="project" value="UniProtKB-KW"/>
</dbReference>
<dbReference type="Pfam" id="PF00455">
    <property type="entry name" value="DeoRC"/>
    <property type="match status" value="1"/>
</dbReference>
<organism evidence="5 6">
    <name type="scientific">Clostridium butyricum</name>
    <dbReference type="NCBI Taxonomy" id="1492"/>
    <lineage>
        <taxon>Bacteria</taxon>
        <taxon>Bacillati</taxon>
        <taxon>Bacillota</taxon>
        <taxon>Clostridia</taxon>
        <taxon>Eubacteriales</taxon>
        <taxon>Clostridiaceae</taxon>
        <taxon>Clostridium</taxon>
    </lineage>
</organism>
<protein>
    <submittedName>
        <fullName evidence="5">DeoR family transcriptional regulator</fullName>
    </submittedName>
</protein>
<dbReference type="PRINTS" id="PR00037">
    <property type="entry name" value="HTHLACR"/>
</dbReference>
<reference evidence="5 6" key="1">
    <citation type="submission" date="2016-01" db="EMBL/GenBank/DDBJ databases">
        <title>Characterization of the Clostridium difficile lineages that are prevalent in Hong Kong and China.</title>
        <authorList>
            <person name="Kwok J.S.-L."/>
            <person name="Lam W.-Y."/>
            <person name="Ip M."/>
            <person name="Chan T.-F."/>
            <person name="Hawkey P.M."/>
            <person name="Tsui S.K.-W."/>
        </authorList>
    </citation>
    <scope>NUCLEOTIDE SEQUENCE [LARGE SCALE GENOMIC DNA]</scope>
    <source>
        <strain evidence="5 6">300064</strain>
    </source>
</reference>
<name>A0A2S7FDD9_CLOBU</name>
<keyword evidence="1" id="KW-0805">Transcription regulation</keyword>
<dbReference type="SMART" id="SM00420">
    <property type="entry name" value="HTH_DEOR"/>
    <property type="match status" value="1"/>
</dbReference>
<dbReference type="PANTHER" id="PTHR30363">
    <property type="entry name" value="HTH-TYPE TRANSCRIPTIONAL REGULATOR SRLR-RELATED"/>
    <property type="match status" value="1"/>
</dbReference>
<accession>A0A2S7FDD9</accession>
<dbReference type="Gene3D" id="3.40.50.1360">
    <property type="match status" value="1"/>
</dbReference>
<dbReference type="SUPFAM" id="SSF100950">
    <property type="entry name" value="NagB/RpiA/CoA transferase-like"/>
    <property type="match status" value="1"/>
</dbReference>
<dbReference type="Proteomes" id="UP000238081">
    <property type="component" value="Unassembled WGS sequence"/>
</dbReference>
<dbReference type="RefSeq" id="WP_027636240.1">
    <property type="nucleotide sequence ID" value="NZ_CANCWB010000005.1"/>
</dbReference>
<evidence type="ECO:0000256" key="3">
    <source>
        <dbReference type="ARBA" id="ARBA00023163"/>
    </source>
</evidence>
<comment type="caution">
    <text evidence="5">The sequence shown here is derived from an EMBL/GenBank/DDBJ whole genome shotgun (WGS) entry which is preliminary data.</text>
</comment>
<dbReference type="Gene3D" id="1.10.10.10">
    <property type="entry name" value="Winged helix-like DNA-binding domain superfamily/Winged helix DNA-binding domain"/>
    <property type="match status" value="1"/>
</dbReference>
<keyword evidence="2" id="KW-0238">DNA-binding</keyword>
<dbReference type="EMBL" id="LRDH01000077">
    <property type="protein sequence ID" value="PPV16582.1"/>
    <property type="molecule type" value="Genomic_DNA"/>
</dbReference>
<dbReference type="InterPro" id="IPR037171">
    <property type="entry name" value="NagB/RpiA_transferase-like"/>
</dbReference>
<dbReference type="InterPro" id="IPR018356">
    <property type="entry name" value="Tscrpt_reg_HTH_DeoR_CS"/>
</dbReference>
<dbReference type="InterPro" id="IPR001034">
    <property type="entry name" value="DeoR_HTH"/>
</dbReference>
<evidence type="ECO:0000256" key="1">
    <source>
        <dbReference type="ARBA" id="ARBA00023015"/>
    </source>
</evidence>
<evidence type="ECO:0000313" key="6">
    <source>
        <dbReference type="Proteomes" id="UP000238081"/>
    </source>
</evidence>
<dbReference type="AlphaFoldDB" id="A0A2S7FDD9"/>